<gene>
    <name evidence="2" type="ORF">KOF26_13215</name>
</gene>
<dbReference type="HAMAP" id="MF_00775">
    <property type="entry name" value="UPF0311"/>
    <property type="match status" value="1"/>
</dbReference>
<reference evidence="2 3" key="1">
    <citation type="submission" date="2021-06" db="EMBL/GenBank/DDBJ databases">
        <title>Sphingomonas sp. XMGL2, whole genome shotgun sequencing project.</title>
        <authorList>
            <person name="Zhao G."/>
            <person name="Shen L."/>
        </authorList>
    </citation>
    <scope>NUCLEOTIDE SEQUENCE [LARGE SCALE GENOMIC DNA]</scope>
    <source>
        <strain evidence="2 3">XMGL2</strain>
    </source>
</reference>
<proteinExistence type="inferred from homology"/>
<dbReference type="EMBL" id="JAHKRT010000007">
    <property type="protein sequence ID" value="MBU3078828.1"/>
    <property type="molecule type" value="Genomic_DNA"/>
</dbReference>
<name>A0ABS6BKL0_9SPHN</name>
<dbReference type="PANTHER" id="PTHR37315">
    <property type="entry name" value="UPF0311 PROTEIN BLR7842"/>
    <property type="match status" value="1"/>
</dbReference>
<evidence type="ECO:0000256" key="1">
    <source>
        <dbReference type="HAMAP-Rule" id="MF_00775"/>
    </source>
</evidence>
<accession>A0ABS6BKL0</accession>
<dbReference type="PANTHER" id="PTHR37315:SF1">
    <property type="entry name" value="UPF0311 PROTEIN BLR7842"/>
    <property type="match status" value="1"/>
</dbReference>
<organism evidence="2 3">
    <name type="scientific">Sphingomonas quercus</name>
    <dbReference type="NCBI Taxonomy" id="2842451"/>
    <lineage>
        <taxon>Bacteria</taxon>
        <taxon>Pseudomonadati</taxon>
        <taxon>Pseudomonadota</taxon>
        <taxon>Alphaproteobacteria</taxon>
        <taxon>Sphingomonadales</taxon>
        <taxon>Sphingomonadaceae</taxon>
        <taxon>Sphingomonas</taxon>
    </lineage>
</organism>
<keyword evidence="3" id="KW-1185">Reference proteome</keyword>
<sequence>MVESVRLPAMRTRPLFVAEVLVDPLQIVGGPVGAARRIGTLPGGRFEGRRLRGAILPGGADWQTERGDGAIVLDARIVLRTDDDALIAMSYSGLRYGPAAVMERLARGAAVAPSEYYFRILPAFATSDPRYEWLNRALAIGIGHRTPAGPIYDVHEII</sequence>
<dbReference type="RefSeq" id="WP_216325769.1">
    <property type="nucleotide sequence ID" value="NZ_JAHKRT010000007.1"/>
</dbReference>
<evidence type="ECO:0000313" key="3">
    <source>
        <dbReference type="Proteomes" id="UP000776276"/>
    </source>
</evidence>
<comment type="caution">
    <text evidence="2">The sequence shown here is derived from an EMBL/GenBank/DDBJ whole genome shotgun (WGS) entry which is preliminary data.</text>
</comment>
<comment type="similarity">
    <text evidence="1">Belongs to the UPF0311 family.</text>
</comment>
<dbReference type="InterPro" id="IPR020915">
    <property type="entry name" value="UPF0311"/>
</dbReference>
<evidence type="ECO:0000313" key="2">
    <source>
        <dbReference type="EMBL" id="MBU3078828.1"/>
    </source>
</evidence>
<protein>
    <recommendedName>
        <fullName evidence="1">UPF0311 protein KOF26_13215</fullName>
    </recommendedName>
</protein>
<dbReference type="Pfam" id="PF11578">
    <property type="entry name" value="DUF3237"/>
    <property type="match status" value="1"/>
</dbReference>
<dbReference type="Proteomes" id="UP000776276">
    <property type="component" value="Unassembled WGS sequence"/>
</dbReference>